<dbReference type="SMART" id="SM00184">
    <property type="entry name" value="RING"/>
    <property type="match status" value="1"/>
</dbReference>
<organism evidence="11 12">
    <name type="scientific">Stomoxys calcitrans</name>
    <name type="common">Stable fly</name>
    <name type="synonym">Conops calcitrans</name>
    <dbReference type="NCBI Taxonomy" id="35570"/>
    <lineage>
        <taxon>Eukaryota</taxon>
        <taxon>Metazoa</taxon>
        <taxon>Ecdysozoa</taxon>
        <taxon>Arthropoda</taxon>
        <taxon>Hexapoda</taxon>
        <taxon>Insecta</taxon>
        <taxon>Pterygota</taxon>
        <taxon>Neoptera</taxon>
        <taxon>Endopterygota</taxon>
        <taxon>Diptera</taxon>
        <taxon>Brachycera</taxon>
        <taxon>Muscomorpha</taxon>
        <taxon>Muscoidea</taxon>
        <taxon>Muscidae</taxon>
        <taxon>Stomoxys</taxon>
    </lineage>
</organism>
<dbReference type="GO" id="GO:0005634">
    <property type="term" value="C:nucleus"/>
    <property type="evidence" value="ECO:0007669"/>
    <property type="project" value="UniProtKB-ARBA"/>
</dbReference>
<dbReference type="PANTHER" id="PTHR13407:SF0">
    <property type="entry name" value="FI05221P"/>
    <property type="match status" value="1"/>
</dbReference>
<evidence type="ECO:0000256" key="3">
    <source>
        <dbReference type="ARBA" id="ARBA00022723"/>
    </source>
</evidence>
<reference evidence="11" key="1">
    <citation type="submission" date="2020-05" db="UniProtKB">
        <authorList>
            <consortium name="EnsemblMetazoa"/>
        </authorList>
    </citation>
    <scope>IDENTIFICATION</scope>
    <source>
        <strain evidence="11">USDA</strain>
    </source>
</reference>
<dbReference type="AlphaFoldDB" id="A0A1I8P3E7"/>
<accession>A0A1I8P3E7</accession>
<dbReference type="Pfam" id="PF00097">
    <property type="entry name" value="zf-C3HC4"/>
    <property type="match status" value="1"/>
</dbReference>
<feature type="transmembrane region" description="Helical" evidence="9">
    <location>
        <begin position="279"/>
        <end position="298"/>
    </location>
</feature>
<evidence type="ECO:0000313" key="12">
    <source>
        <dbReference type="Proteomes" id="UP000095300"/>
    </source>
</evidence>
<dbReference type="InterPro" id="IPR013083">
    <property type="entry name" value="Znf_RING/FYVE/PHD"/>
</dbReference>
<feature type="transmembrane region" description="Helical" evidence="9">
    <location>
        <begin position="53"/>
        <end position="73"/>
    </location>
</feature>
<dbReference type="STRING" id="35570.A0A1I8P3E7"/>
<proteinExistence type="predicted"/>
<sequence length="301" mass="35121">MTPEEKLRYDHQMMHEKHKGHEAMHSEMVLVLFITLIVAQIALVQWKTKHYRSYSAVTLLAMWVIPLGISFFYGWIRFIIIWSIFSTITAIVIRKAISKPIEGTTPRLVYKWFYFIYKLSYGLGIVGYLIMMATFLGFNFIFNQAPNVWMDVGLMFVFYGLYIGVLGRDISEICSEKMASLVGYYTPQGIPTRHLEENVCAVCGNLLLVSEKEEGIIENTYKLSCNHVFHEFCIRGWCIVGKKQTCPYCKEKVDLKKMFCNPWERPHVLYGRLLDWIRFLVAWQPLIFFIVQGINYALGLE</sequence>
<evidence type="ECO:0000256" key="6">
    <source>
        <dbReference type="ARBA" id="ARBA00022989"/>
    </source>
</evidence>
<keyword evidence="2 9" id="KW-0812">Transmembrane</keyword>
<dbReference type="GO" id="GO:0060255">
    <property type="term" value="P:regulation of macromolecule metabolic process"/>
    <property type="evidence" value="ECO:0007669"/>
    <property type="project" value="UniProtKB-ARBA"/>
</dbReference>
<dbReference type="EnsemblMetazoa" id="SCAU004469-RA">
    <property type="protein sequence ID" value="SCAU004469-PA"/>
    <property type="gene ID" value="SCAU004469"/>
</dbReference>
<feature type="transmembrane region" description="Helical" evidence="9">
    <location>
        <begin position="118"/>
        <end position="142"/>
    </location>
</feature>
<keyword evidence="3" id="KW-0479">Metal-binding</keyword>
<keyword evidence="5" id="KW-0862">Zinc</keyword>
<feature type="transmembrane region" description="Helical" evidence="9">
    <location>
        <begin position="79"/>
        <end position="97"/>
    </location>
</feature>
<evidence type="ECO:0000256" key="2">
    <source>
        <dbReference type="ARBA" id="ARBA00022692"/>
    </source>
</evidence>
<dbReference type="OrthoDB" id="446635at2759"/>
<evidence type="ECO:0000256" key="7">
    <source>
        <dbReference type="ARBA" id="ARBA00023136"/>
    </source>
</evidence>
<dbReference type="Gene3D" id="3.30.40.10">
    <property type="entry name" value="Zinc/RING finger domain, C3HC4 (zinc finger)"/>
    <property type="match status" value="1"/>
</dbReference>
<evidence type="ECO:0000259" key="10">
    <source>
        <dbReference type="PROSITE" id="PS50089"/>
    </source>
</evidence>
<dbReference type="GO" id="GO:0000139">
    <property type="term" value="C:Golgi membrane"/>
    <property type="evidence" value="ECO:0007669"/>
    <property type="project" value="TreeGrafter"/>
</dbReference>
<dbReference type="Proteomes" id="UP000095300">
    <property type="component" value="Unassembled WGS sequence"/>
</dbReference>
<evidence type="ECO:0000256" key="9">
    <source>
        <dbReference type="SAM" id="Phobius"/>
    </source>
</evidence>
<dbReference type="FunFam" id="3.30.40.10:FF:000074">
    <property type="entry name" value="Ring finger protein 121"/>
    <property type="match status" value="1"/>
</dbReference>
<dbReference type="GO" id="GO:0036503">
    <property type="term" value="P:ERAD pathway"/>
    <property type="evidence" value="ECO:0007669"/>
    <property type="project" value="TreeGrafter"/>
</dbReference>
<dbReference type="InterPro" id="IPR001841">
    <property type="entry name" value="Znf_RING"/>
</dbReference>
<dbReference type="VEuPathDB" id="VectorBase:SCAU004469"/>
<name>A0A1I8P3E7_STOCA</name>
<protein>
    <recommendedName>
        <fullName evidence="10">RING-type domain-containing protein</fullName>
    </recommendedName>
</protein>
<dbReference type="PROSITE" id="PS50089">
    <property type="entry name" value="ZF_RING_2"/>
    <property type="match status" value="1"/>
</dbReference>
<evidence type="ECO:0000313" key="11">
    <source>
        <dbReference type="EnsemblMetazoa" id="SCAU004469-PA"/>
    </source>
</evidence>
<dbReference type="GO" id="GO:0008270">
    <property type="term" value="F:zinc ion binding"/>
    <property type="evidence" value="ECO:0007669"/>
    <property type="project" value="UniProtKB-KW"/>
</dbReference>
<evidence type="ECO:0000256" key="8">
    <source>
        <dbReference type="PROSITE-ProRule" id="PRU00175"/>
    </source>
</evidence>
<feature type="transmembrane region" description="Helical" evidence="9">
    <location>
        <begin position="28"/>
        <end position="46"/>
    </location>
</feature>
<feature type="transmembrane region" description="Helical" evidence="9">
    <location>
        <begin position="148"/>
        <end position="167"/>
    </location>
</feature>
<comment type="subcellular location">
    <subcellularLocation>
        <location evidence="1">Membrane</location>
        <topology evidence="1">Multi-pass membrane protein</topology>
    </subcellularLocation>
</comment>
<keyword evidence="4 8" id="KW-0863">Zinc-finger</keyword>
<dbReference type="CDD" id="cd16475">
    <property type="entry name" value="RING-H2_RNF121-like"/>
    <property type="match status" value="1"/>
</dbReference>
<dbReference type="GO" id="GO:0061630">
    <property type="term" value="F:ubiquitin protein ligase activity"/>
    <property type="evidence" value="ECO:0007669"/>
    <property type="project" value="TreeGrafter"/>
</dbReference>
<keyword evidence="6 9" id="KW-1133">Transmembrane helix</keyword>
<feature type="domain" description="RING-type" evidence="10">
    <location>
        <begin position="200"/>
        <end position="250"/>
    </location>
</feature>
<dbReference type="GO" id="GO:0005789">
    <property type="term" value="C:endoplasmic reticulum membrane"/>
    <property type="evidence" value="ECO:0007669"/>
    <property type="project" value="TreeGrafter"/>
</dbReference>
<dbReference type="PANTHER" id="PTHR13407">
    <property type="entry name" value="RNF121 PROTEIN"/>
    <property type="match status" value="1"/>
</dbReference>
<keyword evidence="12" id="KW-1185">Reference proteome</keyword>
<dbReference type="SUPFAM" id="SSF57850">
    <property type="entry name" value="RING/U-box"/>
    <property type="match status" value="1"/>
</dbReference>
<dbReference type="InterPro" id="IPR018957">
    <property type="entry name" value="Znf_C3HC4_RING-type"/>
</dbReference>
<gene>
    <name evidence="11" type="primary">106093611</name>
</gene>
<evidence type="ECO:0000256" key="4">
    <source>
        <dbReference type="ARBA" id="ARBA00022771"/>
    </source>
</evidence>
<evidence type="ECO:0000256" key="1">
    <source>
        <dbReference type="ARBA" id="ARBA00004141"/>
    </source>
</evidence>
<keyword evidence="7 9" id="KW-0472">Membrane</keyword>
<dbReference type="InterPro" id="IPR040176">
    <property type="entry name" value="RNF121/RNF175"/>
</dbReference>
<evidence type="ECO:0000256" key="5">
    <source>
        <dbReference type="ARBA" id="ARBA00022833"/>
    </source>
</evidence>